<dbReference type="Proteomes" id="UP000231279">
    <property type="component" value="Unassembled WGS sequence"/>
</dbReference>
<dbReference type="Pfam" id="PF14541">
    <property type="entry name" value="TAXi_C"/>
    <property type="match status" value="1"/>
</dbReference>
<name>A0A2G9G0W4_9LAMI</name>
<evidence type="ECO:0000259" key="6">
    <source>
        <dbReference type="PROSITE" id="PS51767"/>
    </source>
</evidence>
<keyword evidence="2 7" id="KW-0645">Protease</keyword>
<dbReference type="Pfam" id="PF14543">
    <property type="entry name" value="TAXi_N"/>
    <property type="match status" value="1"/>
</dbReference>
<keyword evidence="3" id="KW-0064">Aspartyl protease</keyword>
<dbReference type="InterPro" id="IPR034161">
    <property type="entry name" value="Pepsin-like_plant"/>
</dbReference>
<dbReference type="PANTHER" id="PTHR47967">
    <property type="entry name" value="OS07G0603500 PROTEIN-RELATED"/>
    <property type="match status" value="1"/>
</dbReference>
<evidence type="ECO:0000256" key="1">
    <source>
        <dbReference type="ARBA" id="ARBA00007447"/>
    </source>
</evidence>
<dbReference type="InterPro" id="IPR032861">
    <property type="entry name" value="TAXi_N"/>
</dbReference>
<evidence type="ECO:0000313" key="7">
    <source>
        <dbReference type="EMBL" id="PIM98940.1"/>
    </source>
</evidence>
<evidence type="ECO:0000256" key="5">
    <source>
        <dbReference type="ARBA" id="ARBA00023180"/>
    </source>
</evidence>
<dbReference type="PANTHER" id="PTHR47967:SF123">
    <property type="entry name" value="ASPARTIC PROTEINASE NEPENTHESIN-1-LIKE"/>
    <property type="match status" value="1"/>
</dbReference>
<dbReference type="EC" id="3.4.23.12" evidence="7"/>
<dbReference type="AlphaFoldDB" id="A0A2G9G0W4"/>
<protein>
    <submittedName>
        <fullName evidence="7">Aspartyl protease</fullName>
        <ecNumber evidence="7">3.4.23.12</ecNumber>
    </submittedName>
</protein>
<keyword evidence="5" id="KW-0325">Glycoprotein</keyword>
<dbReference type="InterPro" id="IPR021109">
    <property type="entry name" value="Peptidase_aspartic_dom_sf"/>
</dbReference>
<accession>A0A2G9G0W4</accession>
<organism evidence="7 8">
    <name type="scientific">Handroanthus impetiginosus</name>
    <dbReference type="NCBI Taxonomy" id="429701"/>
    <lineage>
        <taxon>Eukaryota</taxon>
        <taxon>Viridiplantae</taxon>
        <taxon>Streptophyta</taxon>
        <taxon>Embryophyta</taxon>
        <taxon>Tracheophyta</taxon>
        <taxon>Spermatophyta</taxon>
        <taxon>Magnoliopsida</taxon>
        <taxon>eudicotyledons</taxon>
        <taxon>Gunneridae</taxon>
        <taxon>Pentapetalae</taxon>
        <taxon>asterids</taxon>
        <taxon>lamiids</taxon>
        <taxon>Lamiales</taxon>
        <taxon>Bignoniaceae</taxon>
        <taxon>Crescentiina</taxon>
        <taxon>Tabebuia alliance</taxon>
        <taxon>Handroanthus</taxon>
    </lineage>
</organism>
<keyword evidence="4 7" id="KW-0378">Hydrolase</keyword>
<dbReference type="EMBL" id="NKXS01007950">
    <property type="protein sequence ID" value="PIM98940.1"/>
    <property type="molecule type" value="Genomic_DNA"/>
</dbReference>
<dbReference type="Gene3D" id="2.40.70.10">
    <property type="entry name" value="Acid Proteases"/>
    <property type="match status" value="2"/>
</dbReference>
<dbReference type="GO" id="GO:0006508">
    <property type="term" value="P:proteolysis"/>
    <property type="evidence" value="ECO:0007669"/>
    <property type="project" value="UniProtKB-KW"/>
</dbReference>
<dbReference type="InterPro" id="IPR051708">
    <property type="entry name" value="Plant_Aspart_Prot_A1"/>
</dbReference>
<proteinExistence type="inferred from homology"/>
<feature type="domain" description="Peptidase A1" evidence="6">
    <location>
        <begin position="57"/>
        <end position="359"/>
    </location>
</feature>
<gene>
    <name evidence="7" type="ORF">CDL12_28573</name>
</gene>
<evidence type="ECO:0000256" key="4">
    <source>
        <dbReference type="ARBA" id="ARBA00022801"/>
    </source>
</evidence>
<sequence>MKGRSYNEVMRVLIHHSSRRGCRLFLHLVRRDVHAVQLSDHFPNTIRPTISRANFIFTVEAYIGTPRTKKAFIFDLGSELIWTQCTPCINCFKQEYPLFDPTKSKYHKRLPPNHTLSRYFWRSSNGDFMFYLRYGTKESASGIVSVETFSFPNQRRTYESIKGVAFGCANNQQGRFLSSITGIMGMSKSPLSLISQVGAKQFSYCLPPIYSTTKTTLLRFGNNVKFVRSLQESRFLTYIDYNYRTRAYNVVVRVLTHYFNWFNLTRSPSGLNSLGNLCYRLRPGFSHYPNMTFHFMGANLGIGPENMFHVTRDRFCQAILEGDNMTILGAYQQQNVRFVYDVGNEKVLFGKDDCSLDRG</sequence>
<keyword evidence="8" id="KW-1185">Reference proteome</keyword>
<comment type="similarity">
    <text evidence="1">Belongs to the peptidase A1 family.</text>
</comment>
<reference evidence="8" key="1">
    <citation type="journal article" date="2018" name="Gigascience">
        <title>Genome assembly of the Pink Ipe (Handroanthus impetiginosus, Bignoniaceae), a highly valued, ecologically keystone Neotropical timber forest tree.</title>
        <authorList>
            <person name="Silva-Junior O.B."/>
            <person name="Grattapaglia D."/>
            <person name="Novaes E."/>
            <person name="Collevatti R.G."/>
        </authorList>
    </citation>
    <scope>NUCLEOTIDE SEQUENCE [LARGE SCALE GENOMIC DNA]</scope>
    <source>
        <strain evidence="8">cv. UFG-1</strain>
    </source>
</reference>
<dbReference type="GO" id="GO:0004190">
    <property type="term" value="F:aspartic-type endopeptidase activity"/>
    <property type="evidence" value="ECO:0007669"/>
    <property type="project" value="UniProtKB-KW"/>
</dbReference>
<evidence type="ECO:0000256" key="3">
    <source>
        <dbReference type="ARBA" id="ARBA00022750"/>
    </source>
</evidence>
<comment type="caution">
    <text evidence="7">The sequence shown here is derived from an EMBL/GenBank/DDBJ whole genome shotgun (WGS) entry which is preliminary data.</text>
</comment>
<dbReference type="InterPro" id="IPR033121">
    <property type="entry name" value="PEPTIDASE_A1"/>
</dbReference>
<dbReference type="STRING" id="429701.A0A2G9G0W4"/>
<dbReference type="InterPro" id="IPR032799">
    <property type="entry name" value="TAXi_C"/>
</dbReference>
<dbReference type="CDD" id="cd05476">
    <property type="entry name" value="pepsin_A_like_plant"/>
    <property type="match status" value="1"/>
</dbReference>
<dbReference type="GO" id="GO:0005576">
    <property type="term" value="C:extracellular region"/>
    <property type="evidence" value="ECO:0007669"/>
    <property type="project" value="TreeGrafter"/>
</dbReference>
<dbReference type="SUPFAM" id="SSF50630">
    <property type="entry name" value="Acid proteases"/>
    <property type="match status" value="1"/>
</dbReference>
<evidence type="ECO:0000313" key="8">
    <source>
        <dbReference type="Proteomes" id="UP000231279"/>
    </source>
</evidence>
<evidence type="ECO:0000256" key="2">
    <source>
        <dbReference type="ARBA" id="ARBA00022670"/>
    </source>
</evidence>
<dbReference type="OrthoDB" id="1072226at2759"/>
<dbReference type="PROSITE" id="PS51767">
    <property type="entry name" value="PEPTIDASE_A1"/>
    <property type="match status" value="1"/>
</dbReference>